<proteinExistence type="predicted"/>
<evidence type="ECO:0000313" key="1">
    <source>
        <dbReference type="EMBL" id="EME46386.1"/>
    </source>
</evidence>
<reference evidence="2" key="1">
    <citation type="journal article" date="2012" name="PLoS Genet.">
        <title>The genomes of the fungal plant pathogens Cladosporium fulvum and Dothistroma septosporum reveal adaptation to different hosts and lifestyles but also signatures of common ancestry.</title>
        <authorList>
            <person name="de Wit P.J.G.M."/>
            <person name="van der Burgt A."/>
            <person name="Oekmen B."/>
            <person name="Stergiopoulos I."/>
            <person name="Abd-Elsalam K.A."/>
            <person name="Aerts A.L."/>
            <person name="Bahkali A.H."/>
            <person name="Beenen H.G."/>
            <person name="Chettri P."/>
            <person name="Cox M.P."/>
            <person name="Datema E."/>
            <person name="de Vries R.P."/>
            <person name="Dhillon B."/>
            <person name="Ganley A.R."/>
            <person name="Griffiths S.A."/>
            <person name="Guo Y."/>
            <person name="Hamelin R.C."/>
            <person name="Henrissat B."/>
            <person name="Kabir M.S."/>
            <person name="Jashni M.K."/>
            <person name="Kema G."/>
            <person name="Klaubauf S."/>
            <person name="Lapidus A."/>
            <person name="Levasseur A."/>
            <person name="Lindquist E."/>
            <person name="Mehrabi R."/>
            <person name="Ohm R.A."/>
            <person name="Owen T.J."/>
            <person name="Salamov A."/>
            <person name="Schwelm A."/>
            <person name="Schijlen E."/>
            <person name="Sun H."/>
            <person name="van den Burg H.A."/>
            <person name="van Ham R.C.H.J."/>
            <person name="Zhang S."/>
            <person name="Goodwin S.B."/>
            <person name="Grigoriev I.V."/>
            <person name="Collemare J."/>
            <person name="Bradshaw R.E."/>
        </authorList>
    </citation>
    <scope>NUCLEOTIDE SEQUENCE [LARGE SCALE GENOMIC DNA]</scope>
    <source>
        <strain evidence="2">NZE10 / CBS 128990</strain>
    </source>
</reference>
<protein>
    <submittedName>
        <fullName evidence="1">Uncharacterized protein</fullName>
    </submittedName>
</protein>
<dbReference type="AlphaFoldDB" id="N1PSF9"/>
<dbReference type="Proteomes" id="UP000016933">
    <property type="component" value="Unassembled WGS sequence"/>
</dbReference>
<organism evidence="1 2">
    <name type="scientific">Dothistroma septosporum (strain NZE10 / CBS 128990)</name>
    <name type="common">Red band needle blight fungus</name>
    <name type="synonym">Mycosphaerella pini</name>
    <dbReference type="NCBI Taxonomy" id="675120"/>
    <lineage>
        <taxon>Eukaryota</taxon>
        <taxon>Fungi</taxon>
        <taxon>Dikarya</taxon>
        <taxon>Ascomycota</taxon>
        <taxon>Pezizomycotina</taxon>
        <taxon>Dothideomycetes</taxon>
        <taxon>Dothideomycetidae</taxon>
        <taxon>Mycosphaerellales</taxon>
        <taxon>Mycosphaerellaceae</taxon>
        <taxon>Dothistroma</taxon>
    </lineage>
</organism>
<name>N1PSF9_DOTSN</name>
<gene>
    <name evidence="1" type="ORF">DOTSEDRAFT_70403</name>
</gene>
<reference evidence="1 2" key="2">
    <citation type="journal article" date="2012" name="PLoS Pathog.">
        <title>Diverse lifestyles and strategies of plant pathogenesis encoded in the genomes of eighteen Dothideomycetes fungi.</title>
        <authorList>
            <person name="Ohm R.A."/>
            <person name="Feau N."/>
            <person name="Henrissat B."/>
            <person name="Schoch C.L."/>
            <person name="Horwitz B.A."/>
            <person name="Barry K.W."/>
            <person name="Condon B.J."/>
            <person name="Copeland A.C."/>
            <person name="Dhillon B."/>
            <person name="Glaser F."/>
            <person name="Hesse C.N."/>
            <person name="Kosti I."/>
            <person name="LaButti K."/>
            <person name="Lindquist E.A."/>
            <person name="Lucas S."/>
            <person name="Salamov A.A."/>
            <person name="Bradshaw R.E."/>
            <person name="Ciuffetti L."/>
            <person name="Hamelin R.C."/>
            <person name="Kema G.H.J."/>
            <person name="Lawrence C."/>
            <person name="Scott J.A."/>
            <person name="Spatafora J.W."/>
            <person name="Turgeon B.G."/>
            <person name="de Wit P.J.G.M."/>
            <person name="Zhong S."/>
            <person name="Goodwin S.B."/>
            <person name="Grigoriev I.V."/>
        </authorList>
    </citation>
    <scope>NUCLEOTIDE SEQUENCE [LARGE SCALE GENOMIC DNA]</scope>
    <source>
        <strain evidence="2">NZE10 / CBS 128990</strain>
    </source>
</reference>
<keyword evidence="2" id="KW-1185">Reference proteome</keyword>
<dbReference type="EMBL" id="KB446537">
    <property type="protein sequence ID" value="EME46386.1"/>
    <property type="molecule type" value="Genomic_DNA"/>
</dbReference>
<evidence type="ECO:0000313" key="2">
    <source>
        <dbReference type="Proteomes" id="UP000016933"/>
    </source>
</evidence>
<accession>N1PSF9</accession>
<dbReference type="HOGENOM" id="CLU_2320336_0_0_1"/>
<sequence>MHLPSDLHRNMPHLPRVLPYILDLQLLLLEGKDSLYVSESMRIDLAYLKDCDSSISSIYGSSLIVQLCLLIGSSWSPRILISPTDQLDCGGAPHVTATV</sequence>